<dbReference type="Gene3D" id="3.40.50.300">
    <property type="entry name" value="P-loop containing nucleotide triphosphate hydrolases"/>
    <property type="match status" value="1"/>
</dbReference>
<comment type="similarity">
    <text evidence="1">Belongs to the GSP E family.</text>
</comment>
<name>A0A931SBM5_9BACT</name>
<dbReference type="Gene3D" id="3.30.450.90">
    <property type="match status" value="1"/>
</dbReference>
<dbReference type="GO" id="GO:0016887">
    <property type="term" value="F:ATP hydrolysis activity"/>
    <property type="evidence" value="ECO:0007669"/>
    <property type="project" value="TreeGrafter"/>
</dbReference>
<dbReference type="InterPro" id="IPR001482">
    <property type="entry name" value="T2SS/T4SS_dom"/>
</dbReference>
<evidence type="ECO:0000259" key="4">
    <source>
        <dbReference type="PROSITE" id="PS00662"/>
    </source>
</evidence>
<dbReference type="Pfam" id="PF00437">
    <property type="entry name" value="T2SSE"/>
    <property type="match status" value="1"/>
</dbReference>
<gene>
    <name evidence="5" type="ORF">HYT40_02125</name>
</gene>
<dbReference type="PANTHER" id="PTHR30258">
    <property type="entry name" value="TYPE II SECRETION SYSTEM PROTEIN GSPE-RELATED"/>
    <property type="match status" value="1"/>
</dbReference>
<protein>
    <submittedName>
        <fullName evidence="5">Type II/IV secretion system protein</fullName>
    </submittedName>
</protein>
<dbReference type="InterPro" id="IPR003593">
    <property type="entry name" value="AAA+_ATPase"/>
</dbReference>
<keyword evidence="3" id="KW-0067">ATP-binding</keyword>
<dbReference type="PANTHER" id="PTHR30258:SF1">
    <property type="entry name" value="PROTEIN TRANSPORT PROTEIN HOFB HOMOLOG"/>
    <property type="match status" value="1"/>
</dbReference>
<feature type="non-terminal residue" evidence="5">
    <location>
        <position position="1"/>
    </location>
</feature>
<evidence type="ECO:0000256" key="2">
    <source>
        <dbReference type="ARBA" id="ARBA00022741"/>
    </source>
</evidence>
<dbReference type="SUPFAM" id="SSF52540">
    <property type="entry name" value="P-loop containing nucleoside triphosphate hydrolases"/>
    <property type="match status" value="1"/>
</dbReference>
<dbReference type="GO" id="GO:0005524">
    <property type="term" value="F:ATP binding"/>
    <property type="evidence" value="ECO:0007669"/>
    <property type="project" value="UniProtKB-KW"/>
</dbReference>
<dbReference type="SMART" id="SM00382">
    <property type="entry name" value="AAA"/>
    <property type="match status" value="1"/>
</dbReference>
<evidence type="ECO:0000256" key="3">
    <source>
        <dbReference type="ARBA" id="ARBA00022840"/>
    </source>
</evidence>
<feature type="domain" description="Bacterial type II secretion system protein E" evidence="4">
    <location>
        <begin position="243"/>
        <end position="257"/>
    </location>
</feature>
<dbReference type="CDD" id="cd01129">
    <property type="entry name" value="PulE-GspE-like"/>
    <property type="match status" value="1"/>
</dbReference>
<keyword evidence="2" id="KW-0547">Nucleotide-binding</keyword>
<dbReference type="AlphaFoldDB" id="A0A931SBM5"/>
<evidence type="ECO:0000256" key="1">
    <source>
        <dbReference type="ARBA" id="ARBA00006611"/>
    </source>
</evidence>
<reference evidence="5" key="1">
    <citation type="submission" date="2020-07" db="EMBL/GenBank/DDBJ databases">
        <title>Huge and variable diversity of episymbiotic CPR bacteria and DPANN archaea in groundwater ecosystems.</title>
        <authorList>
            <person name="He C.Y."/>
            <person name="Keren R."/>
            <person name="Whittaker M."/>
            <person name="Farag I.F."/>
            <person name="Doudna J."/>
            <person name="Cate J.H.D."/>
            <person name="Banfield J.F."/>
        </authorList>
    </citation>
    <scope>NUCLEOTIDE SEQUENCE</scope>
    <source>
        <strain evidence="5">NC_groundwater_193_Ag_S-0.1um_51_7</strain>
    </source>
</reference>
<evidence type="ECO:0000313" key="6">
    <source>
        <dbReference type="Proteomes" id="UP000724148"/>
    </source>
</evidence>
<evidence type="ECO:0000313" key="5">
    <source>
        <dbReference type="EMBL" id="MBI2096930.1"/>
    </source>
</evidence>
<dbReference type="Proteomes" id="UP000724148">
    <property type="component" value="Unassembled WGS sequence"/>
</dbReference>
<proteinExistence type="inferred from homology"/>
<organism evidence="5 6">
    <name type="scientific">Candidatus Sungiibacteriota bacterium</name>
    <dbReference type="NCBI Taxonomy" id="2750080"/>
    <lineage>
        <taxon>Bacteria</taxon>
        <taxon>Candidatus Sungiibacteriota</taxon>
    </lineage>
</organism>
<dbReference type="GO" id="GO:0005886">
    <property type="term" value="C:plasma membrane"/>
    <property type="evidence" value="ECO:0007669"/>
    <property type="project" value="TreeGrafter"/>
</dbReference>
<dbReference type="PROSITE" id="PS00662">
    <property type="entry name" value="T2SP_E"/>
    <property type="match status" value="1"/>
</dbReference>
<sequence length="432" mass="47302">KSISGEVTKALSQFADETKGENLLLTEAERDLTKGLISDEAPIAKIVDVIVRHGVEGRASDIHIEPLRDGVRVRFRLDGVLYTSLNLPTSSLHAIINRVKILTRMKIDETRVPQDGRFHARVGSKEVDFRVATFPTPFGEKVAIRILDPDAGVKTLPDLGVAGRNLAILQEAIKRPYGMILITGPTGSGKSTTLYAMLQILNREGVNVVSLEDPIEYFIPGLNQSQIRPEIGYSFATGLRNILRQDPDIIMVGEIRDKETAQLAMQAALTGHLVLSTLHTNNAIGVIPRLIDMGVDPFLIPSTLILAVAQRLVRKLCPDSRRLIQGGPLAQIVEDEVAKMPGTVRQQLLAKKPWQIYQAEVSPTCSKGTSGRTGIFEVLAMTPELEKVIAEGGTETRILEEATRQQMITLRQDGILKVLDGIIGVPELMEVA</sequence>
<dbReference type="InterPro" id="IPR027417">
    <property type="entry name" value="P-loop_NTPase"/>
</dbReference>
<dbReference type="EMBL" id="JACOZA010000056">
    <property type="protein sequence ID" value="MBI2096930.1"/>
    <property type="molecule type" value="Genomic_DNA"/>
</dbReference>
<accession>A0A931SBM5</accession>
<comment type="caution">
    <text evidence="5">The sequence shown here is derived from an EMBL/GenBank/DDBJ whole genome shotgun (WGS) entry which is preliminary data.</text>
</comment>